<evidence type="ECO:0000313" key="2">
    <source>
        <dbReference type="Proteomes" id="UP000015105"/>
    </source>
</evidence>
<name>A0A453M7H6_AEGTS</name>
<dbReference type="AlphaFoldDB" id="A0A453M7H6"/>
<proteinExistence type="predicted"/>
<reference evidence="1" key="4">
    <citation type="submission" date="2019-03" db="UniProtKB">
        <authorList>
            <consortium name="EnsemblPlants"/>
        </authorList>
    </citation>
    <scope>IDENTIFICATION</scope>
</reference>
<dbReference type="Gramene" id="AET5Gv21081400.9">
    <property type="protein sequence ID" value="AET5Gv21081400.9"/>
    <property type="gene ID" value="AET5Gv21081400"/>
</dbReference>
<protein>
    <submittedName>
        <fullName evidence="1">Uncharacterized protein</fullName>
    </submittedName>
</protein>
<reference evidence="2" key="1">
    <citation type="journal article" date="2014" name="Science">
        <title>Ancient hybridizations among the ancestral genomes of bread wheat.</title>
        <authorList>
            <consortium name="International Wheat Genome Sequencing Consortium,"/>
            <person name="Marcussen T."/>
            <person name="Sandve S.R."/>
            <person name="Heier L."/>
            <person name="Spannagl M."/>
            <person name="Pfeifer M."/>
            <person name="Jakobsen K.S."/>
            <person name="Wulff B.B."/>
            <person name="Steuernagel B."/>
            <person name="Mayer K.F."/>
            <person name="Olsen O.A."/>
        </authorList>
    </citation>
    <scope>NUCLEOTIDE SEQUENCE [LARGE SCALE GENOMIC DNA]</scope>
    <source>
        <strain evidence="2">cv. AL8/78</strain>
    </source>
</reference>
<sequence>VINRRSRVAALLPHFPLPPSPHSRCLSLLSPSRRSRRLFPFPHLAAKKRIDHGRGWEIEEREKRCRGQGIQGGRRLGVVTGDVDLRCSGRGDAGWSATHQRLLFGGVRPSRNSRRRWKPSAE</sequence>
<dbReference type="Proteomes" id="UP000015105">
    <property type="component" value="Chromosome 5D"/>
</dbReference>
<reference evidence="1" key="3">
    <citation type="journal article" date="2017" name="Nature">
        <title>Genome sequence of the progenitor of the wheat D genome Aegilops tauschii.</title>
        <authorList>
            <person name="Luo M.C."/>
            <person name="Gu Y.Q."/>
            <person name="Puiu D."/>
            <person name="Wang H."/>
            <person name="Twardziok S.O."/>
            <person name="Deal K.R."/>
            <person name="Huo N."/>
            <person name="Zhu T."/>
            <person name="Wang L."/>
            <person name="Wang Y."/>
            <person name="McGuire P.E."/>
            <person name="Liu S."/>
            <person name="Long H."/>
            <person name="Ramasamy R.K."/>
            <person name="Rodriguez J.C."/>
            <person name="Van S.L."/>
            <person name="Yuan L."/>
            <person name="Wang Z."/>
            <person name="Xia Z."/>
            <person name="Xiao L."/>
            <person name="Anderson O.D."/>
            <person name="Ouyang S."/>
            <person name="Liang Y."/>
            <person name="Zimin A.V."/>
            <person name="Pertea G."/>
            <person name="Qi P."/>
            <person name="Bennetzen J.L."/>
            <person name="Dai X."/>
            <person name="Dawson M.W."/>
            <person name="Muller H.G."/>
            <person name="Kugler K."/>
            <person name="Rivarola-Duarte L."/>
            <person name="Spannagl M."/>
            <person name="Mayer K.F.X."/>
            <person name="Lu F.H."/>
            <person name="Bevan M.W."/>
            <person name="Leroy P."/>
            <person name="Li P."/>
            <person name="You F.M."/>
            <person name="Sun Q."/>
            <person name="Liu Z."/>
            <person name="Lyons E."/>
            <person name="Wicker T."/>
            <person name="Salzberg S.L."/>
            <person name="Devos K.M."/>
            <person name="Dvorak J."/>
        </authorList>
    </citation>
    <scope>NUCLEOTIDE SEQUENCE [LARGE SCALE GENOMIC DNA]</scope>
    <source>
        <strain evidence="1">cv. AL8/78</strain>
    </source>
</reference>
<organism evidence="1 2">
    <name type="scientific">Aegilops tauschii subsp. strangulata</name>
    <name type="common">Goatgrass</name>
    <dbReference type="NCBI Taxonomy" id="200361"/>
    <lineage>
        <taxon>Eukaryota</taxon>
        <taxon>Viridiplantae</taxon>
        <taxon>Streptophyta</taxon>
        <taxon>Embryophyta</taxon>
        <taxon>Tracheophyta</taxon>
        <taxon>Spermatophyta</taxon>
        <taxon>Magnoliopsida</taxon>
        <taxon>Liliopsida</taxon>
        <taxon>Poales</taxon>
        <taxon>Poaceae</taxon>
        <taxon>BOP clade</taxon>
        <taxon>Pooideae</taxon>
        <taxon>Triticodae</taxon>
        <taxon>Triticeae</taxon>
        <taxon>Triticinae</taxon>
        <taxon>Aegilops</taxon>
    </lineage>
</organism>
<reference evidence="2" key="2">
    <citation type="journal article" date="2017" name="Nat. Plants">
        <title>The Aegilops tauschii genome reveals multiple impacts of transposons.</title>
        <authorList>
            <person name="Zhao G."/>
            <person name="Zou C."/>
            <person name="Li K."/>
            <person name="Wang K."/>
            <person name="Li T."/>
            <person name="Gao L."/>
            <person name="Zhang X."/>
            <person name="Wang H."/>
            <person name="Yang Z."/>
            <person name="Liu X."/>
            <person name="Jiang W."/>
            <person name="Mao L."/>
            <person name="Kong X."/>
            <person name="Jiao Y."/>
            <person name="Jia J."/>
        </authorList>
    </citation>
    <scope>NUCLEOTIDE SEQUENCE [LARGE SCALE GENOMIC DNA]</scope>
    <source>
        <strain evidence="2">cv. AL8/78</strain>
    </source>
</reference>
<reference evidence="1" key="5">
    <citation type="journal article" date="2021" name="G3 (Bethesda)">
        <title>Aegilops tauschii genome assembly Aet v5.0 features greater sequence contiguity and improved annotation.</title>
        <authorList>
            <person name="Wang L."/>
            <person name="Zhu T."/>
            <person name="Rodriguez J.C."/>
            <person name="Deal K.R."/>
            <person name="Dubcovsky J."/>
            <person name="McGuire P.E."/>
            <person name="Lux T."/>
            <person name="Spannagl M."/>
            <person name="Mayer K.F.X."/>
            <person name="Baldrich P."/>
            <person name="Meyers B.C."/>
            <person name="Huo N."/>
            <person name="Gu Y.Q."/>
            <person name="Zhou H."/>
            <person name="Devos K.M."/>
            <person name="Bennetzen J.L."/>
            <person name="Unver T."/>
            <person name="Budak H."/>
            <person name="Gulick P.J."/>
            <person name="Galiba G."/>
            <person name="Kalapos B."/>
            <person name="Nelson D.R."/>
            <person name="Li P."/>
            <person name="You F.M."/>
            <person name="Luo M.C."/>
            <person name="Dvorak J."/>
        </authorList>
    </citation>
    <scope>NUCLEOTIDE SEQUENCE [LARGE SCALE GENOMIC DNA]</scope>
    <source>
        <strain evidence="1">cv. AL8/78</strain>
    </source>
</reference>
<evidence type="ECO:0000313" key="1">
    <source>
        <dbReference type="EnsemblPlants" id="AET5Gv21081400.9"/>
    </source>
</evidence>
<accession>A0A453M7H6</accession>
<dbReference type="EnsemblPlants" id="AET5Gv21081400.9">
    <property type="protein sequence ID" value="AET5Gv21081400.9"/>
    <property type="gene ID" value="AET5Gv21081400"/>
</dbReference>
<keyword evidence="2" id="KW-1185">Reference proteome</keyword>